<keyword evidence="3" id="KW-1185">Reference proteome</keyword>
<evidence type="ECO:0000313" key="2">
    <source>
        <dbReference type="EMBL" id="GHD28349.1"/>
    </source>
</evidence>
<reference evidence="2" key="2">
    <citation type="submission" date="2020-09" db="EMBL/GenBank/DDBJ databases">
        <authorList>
            <person name="Sun Q."/>
            <person name="Kim S."/>
        </authorList>
    </citation>
    <scope>NUCLEOTIDE SEQUENCE</scope>
    <source>
        <strain evidence="2">KCTC 23430</strain>
    </source>
</reference>
<dbReference type="Gene3D" id="1.10.10.880">
    <property type="entry name" value="Anti sigma-E protein RseA, N-terminal domain"/>
    <property type="match status" value="1"/>
</dbReference>
<dbReference type="InterPro" id="IPR036147">
    <property type="entry name" value="Anti-sigma_E_RseA_N_sf"/>
</dbReference>
<dbReference type="AlphaFoldDB" id="A0A919CIF0"/>
<name>A0A919CIF0_9GAMM</name>
<dbReference type="PANTHER" id="PTHR38104:SF1">
    <property type="entry name" value="ANTI-SIGMA-E FACTOR RSEA"/>
    <property type="match status" value="1"/>
</dbReference>
<reference evidence="2" key="1">
    <citation type="journal article" date="2014" name="Int. J. Syst. Evol. Microbiol.">
        <title>Complete genome sequence of Corynebacterium casei LMG S-19264T (=DSM 44701T), isolated from a smear-ripened cheese.</title>
        <authorList>
            <consortium name="US DOE Joint Genome Institute (JGI-PGF)"/>
            <person name="Walter F."/>
            <person name="Albersmeier A."/>
            <person name="Kalinowski J."/>
            <person name="Ruckert C."/>
        </authorList>
    </citation>
    <scope>NUCLEOTIDE SEQUENCE</scope>
    <source>
        <strain evidence="2">KCTC 23430</strain>
    </source>
</reference>
<comment type="caution">
    <text evidence="2">The sequence shown here is derived from an EMBL/GenBank/DDBJ whole genome shotgun (WGS) entry which is preliminary data.</text>
</comment>
<accession>A0A919CIF0</accession>
<dbReference type="Pfam" id="PF03872">
    <property type="entry name" value="RseA_N"/>
    <property type="match status" value="1"/>
</dbReference>
<dbReference type="PANTHER" id="PTHR38104">
    <property type="match status" value="1"/>
</dbReference>
<organism evidence="2 3">
    <name type="scientific">Parahalioglobus pacificus</name>
    <dbReference type="NCBI Taxonomy" id="930806"/>
    <lineage>
        <taxon>Bacteria</taxon>
        <taxon>Pseudomonadati</taxon>
        <taxon>Pseudomonadota</taxon>
        <taxon>Gammaproteobacteria</taxon>
        <taxon>Cellvibrionales</taxon>
        <taxon>Halieaceae</taxon>
        <taxon>Parahalioglobus</taxon>
    </lineage>
</organism>
<dbReference type="Proteomes" id="UP000644693">
    <property type="component" value="Unassembled WGS sequence"/>
</dbReference>
<dbReference type="InterPro" id="IPR052383">
    <property type="entry name" value="Anti-sigma-E_RseA-like"/>
</dbReference>
<protein>
    <submittedName>
        <fullName evidence="2">Sigma factor AlgU negative regulatory protein</fullName>
    </submittedName>
</protein>
<dbReference type="GO" id="GO:0016989">
    <property type="term" value="F:sigma factor antagonist activity"/>
    <property type="evidence" value="ECO:0007669"/>
    <property type="project" value="InterPro"/>
</dbReference>
<dbReference type="RefSeq" id="WP_189475278.1">
    <property type="nucleotide sequence ID" value="NZ_BMYM01000001.1"/>
</dbReference>
<evidence type="ECO:0000313" key="3">
    <source>
        <dbReference type="Proteomes" id="UP000644693"/>
    </source>
</evidence>
<dbReference type="CDD" id="cd16328">
    <property type="entry name" value="RseA_N"/>
    <property type="match status" value="1"/>
</dbReference>
<dbReference type="EMBL" id="BMYM01000001">
    <property type="protein sequence ID" value="GHD28349.1"/>
    <property type="molecule type" value="Genomic_DNA"/>
</dbReference>
<evidence type="ECO:0000259" key="1">
    <source>
        <dbReference type="Pfam" id="PF03872"/>
    </source>
</evidence>
<gene>
    <name evidence="2" type="primary">mucA</name>
    <name evidence="2" type="ORF">GCM10007053_07630</name>
</gene>
<proteinExistence type="predicted"/>
<sequence length="195" mass="21081">MSEKLRESLSALMDDEADELELERVLSQISQNDELRSSWQGYHHARDAAAGQASTFTGIDISARVREAIAQDGATAQGKAPWWRPVASFAVAASVMATVGLGGQQLSQLNSGYQDRSSYAGNVSPVGLHNAVGATPMRASYGTRSVPALQPATNEAYRELARQRLKQYGQSHAEQAALNTPQGLIHFARVERITE</sequence>
<dbReference type="InterPro" id="IPR005572">
    <property type="entry name" value="Anti-sigma_E_RseA_N"/>
</dbReference>
<feature type="domain" description="Anti sigma-E protein RseA N-terminal" evidence="1">
    <location>
        <begin position="6"/>
        <end position="77"/>
    </location>
</feature>
<dbReference type="SUPFAM" id="SSF89069">
    <property type="entry name" value="N-terminal, cytoplasmic domain of anti-sigmaE factor RseA"/>
    <property type="match status" value="1"/>
</dbReference>